<organism evidence="1 2">
    <name type="scientific">Lactuca saligna</name>
    <name type="common">Willowleaf lettuce</name>
    <dbReference type="NCBI Taxonomy" id="75948"/>
    <lineage>
        <taxon>Eukaryota</taxon>
        <taxon>Viridiplantae</taxon>
        <taxon>Streptophyta</taxon>
        <taxon>Embryophyta</taxon>
        <taxon>Tracheophyta</taxon>
        <taxon>Spermatophyta</taxon>
        <taxon>Magnoliopsida</taxon>
        <taxon>eudicotyledons</taxon>
        <taxon>Gunneridae</taxon>
        <taxon>Pentapetalae</taxon>
        <taxon>asterids</taxon>
        <taxon>campanulids</taxon>
        <taxon>Asterales</taxon>
        <taxon>Asteraceae</taxon>
        <taxon>Cichorioideae</taxon>
        <taxon>Cichorieae</taxon>
        <taxon>Lactucinae</taxon>
        <taxon>Lactuca</taxon>
    </lineage>
</organism>
<protein>
    <submittedName>
        <fullName evidence="1">Uncharacterized protein</fullName>
    </submittedName>
</protein>
<dbReference type="AlphaFoldDB" id="A0AA35V5R8"/>
<sequence length="217" mass="25459">MSTSMRNPDGLYPIVELNFKGVFLRDPFLYNHGIKLTFKDHDFPFSNGSCKKVSRAILLLCAEEEDGNDNIIDDDGGEEEENVLIEVVKELLPYVEHRQRAKRFSQKLRKRHRGAQYENIFWKACKATTKLDFKISMKELEDLDPSTHKYLMVKDPKTWSRAYYETGRCYDAMVNRMYESFNVVIIDARKKPIITMLEELRFYMMGKVFNMKAKGKG</sequence>
<evidence type="ECO:0000313" key="1">
    <source>
        <dbReference type="EMBL" id="CAI9267351.1"/>
    </source>
</evidence>
<evidence type="ECO:0000313" key="2">
    <source>
        <dbReference type="Proteomes" id="UP001177003"/>
    </source>
</evidence>
<name>A0AA35V5R8_LACSI</name>
<keyword evidence="2" id="KW-1185">Reference proteome</keyword>
<gene>
    <name evidence="1" type="ORF">LSALG_LOCUS7840</name>
</gene>
<dbReference type="Proteomes" id="UP001177003">
    <property type="component" value="Chromosome 1"/>
</dbReference>
<reference evidence="1" key="1">
    <citation type="submission" date="2023-04" db="EMBL/GenBank/DDBJ databases">
        <authorList>
            <person name="Vijverberg K."/>
            <person name="Xiong W."/>
            <person name="Schranz E."/>
        </authorList>
    </citation>
    <scope>NUCLEOTIDE SEQUENCE</scope>
</reference>
<dbReference type="PANTHER" id="PTHR31973">
    <property type="entry name" value="POLYPROTEIN, PUTATIVE-RELATED"/>
    <property type="match status" value="1"/>
</dbReference>
<dbReference type="EMBL" id="OX465077">
    <property type="protein sequence ID" value="CAI9267351.1"/>
    <property type="molecule type" value="Genomic_DNA"/>
</dbReference>
<accession>A0AA35V5R8</accession>
<dbReference type="PANTHER" id="PTHR31973:SF189">
    <property type="entry name" value="TRANSPOSASE, MUDR, PLANT, MULE TRANSPOSASE DOMAIN PROTEIN-RELATED"/>
    <property type="match status" value="1"/>
</dbReference>
<proteinExistence type="predicted"/>